<dbReference type="KEGG" id="rof:AAGW17_04055"/>
<sequence>MRNILEYKLVPLAVVQIPASNLLFEHNSVFINITYKSILAECAFPATITYTKRHEDSNIRSIFKPPSPKTDIINTTYNTLLATINNKVVLEQYGQKEFLSTTINTNITQMLPIITLLVDPSELNKRIKDIGLFGKFR</sequence>
<evidence type="ECO:0000313" key="1">
    <source>
        <dbReference type="EMBL" id="XBG66133.1"/>
    </source>
</evidence>
<proteinExistence type="predicted"/>
<name>A0AAU7BY84_9RICK</name>
<dbReference type="RefSeq" id="WP_347938770.1">
    <property type="nucleotide sequence ID" value="NZ_CP157197.1"/>
</dbReference>
<dbReference type="AlphaFoldDB" id="A0AAU7BY84"/>
<organism evidence="1">
    <name type="scientific">Rickettsia oklahomensis</name>
    <dbReference type="NCBI Taxonomy" id="3141789"/>
    <lineage>
        <taxon>Bacteria</taxon>
        <taxon>Pseudomonadati</taxon>
        <taxon>Pseudomonadota</taxon>
        <taxon>Alphaproteobacteria</taxon>
        <taxon>Rickettsiales</taxon>
        <taxon>Rickettsiaceae</taxon>
        <taxon>Rickettsieae</taxon>
        <taxon>Rickettsia</taxon>
        <taxon>belli group</taxon>
    </lineage>
</organism>
<protein>
    <submittedName>
        <fullName evidence="1">Uncharacterized protein</fullName>
    </submittedName>
</protein>
<dbReference type="EMBL" id="CP157197">
    <property type="protein sequence ID" value="XBG66133.1"/>
    <property type="molecule type" value="Genomic_DNA"/>
</dbReference>
<reference evidence="1" key="1">
    <citation type="submission" date="2024-05" db="EMBL/GenBank/DDBJ databases">
        <title>Characterization of a novel Rickettsia species. (Rickettsia oklahomia sp. nov.) from Amblyomma americanum ticks.</title>
        <authorList>
            <person name="Korla P.K."/>
            <person name="Karounos M."/>
            <person name="Wilson J.M."/>
            <person name="Little S.E."/>
            <person name="Qurollo B.A."/>
        </authorList>
    </citation>
    <scope>NUCLEOTIDE SEQUENCE</scope>
    <source>
        <strain evidence="1">Oklahoma-10</strain>
    </source>
</reference>
<accession>A0AAU7BY84</accession>
<gene>
    <name evidence="1" type="ORF">AAGW17_04055</name>
</gene>